<dbReference type="Pfam" id="PF23598">
    <property type="entry name" value="LRR_14"/>
    <property type="match status" value="3"/>
</dbReference>
<dbReference type="InterPro" id="IPR032675">
    <property type="entry name" value="LRR_dom_sf"/>
</dbReference>
<dbReference type="InterPro" id="IPR058192">
    <property type="entry name" value="WHD_ROQ1-like"/>
</dbReference>
<accession>A0ABP0W043</accession>
<protein>
    <recommendedName>
        <fullName evidence="4">TIR domain-containing protein</fullName>
    </recommendedName>
</protein>
<dbReference type="Pfam" id="PF23282">
    <property type="entry name" value="WHD_ROQ1"/>
    <property type="match status" value="3"/>
</dbReference>
<dbReference type="SUPFAM" id="SSF46785">
    <property type="entry name" value="Winged helix' DNA-binding domain"/>
    <property type="match status" value="1"/>
</dbReference>
<feature type="domain" description="TIR" evidence="4">
    <location>
        <begin position="1"/>
        <end position="162"/>
    </location>
</feature>
<sequence length="2678" mass="306925">MFDVFLNHRGPDVKRNFAAHLHQALKEAQCRPFLDKRDLEKGQHGQKKIFEALRRASVHVAIFSKHYADSDFCLKELCAMLKSKKPIIPVFYGVSPSALRCEDPGPYTTAFRKTRKGRPPSKVKKWKVALHKAAEFDGFKLEDYGDEAQLKLAIVSKVRGHLRASQLSPVAPYQVGLQETSKELIETLNRMEKDVGILSLVGMGGIGKTTLAKELYCSFEKNDTFEKKSCLMDVRESAILDLQKQLARDLFKEDVKDTEEFNKCFNRGMDRKVLIVIDDVHQNDQFDKLIPDINKLRPGSRIIITSRDSNVVNNIMKNGNCEYWMHEMALLSITDSRHLFNWHAFQRSDAIDGFRELAEKVADACCGLPLALEVIGRFLFDKREERDLMSTWPQTIKTLLSNEKNILNKLKVSYDGLSREAKKMFLDIACFMIGQREHIAMQIFEGCKFDYEEAPTVFFRSLKDKCLVKLDEDRRIGMHNLLRDMGREVVKDESCNMEKTPSHLWDPKTAQRVLQNKEGTNQIRGLSTFGIGHDDICANNVAENYEGMKRLHFLLLDGVNVKGDFSNWSQELSWLQWINSDLSIVPSKLNLQNLAVLNLSSNKKLTQIWPNDLEIPYKDLRTLILSSCRALKELPEDIGKLLWLNELNLTFCSSLKALPDSMSQLKELKHLNLSGCVQLRFLPYSIVHLSQLKTFRLRECHELKKLPVQFGKLQSLVELDLFHCSQLRRLPNSIVHLSQLKTFRLFKCHKLEKLPVQFGKLQSLVELDLSNCSQLRCLPYSIVYLSQLKKFELYYCNKLQYLPGKFGKLQSLVKLDLSSCSQLGCLPDSIVHLSQLKTFKLRSCYELKNLPVQFGKLQSLVELDLSHCSQLACLPDSIVHLSQLKTFRLVECRKLEKLPMEFEKLQSLVELDLSQCSQLGCFLNSIVHLSKLKTFKLRSWHKLKNLQLLKKLGSSMHRGNYNSLHELLVWSLIDYHLSVRGLCFSFGDHRWLFLFLAVIWTKLQMNYSFRDVLLSTWLYKHNIWVVPEKKANLETMAAVPGKFDVFLNHRGPDVKPTFVAHLHQALKEAGCRPFLDKLDLEKAQHGQMKIYEALGCASVHVAIFSKHYADSAYCLDELCAMLESKKLIIPVFYDVSPSVLRCEDSDGPYTKAFRETHGKRPASEVKKWKDALQKAAELNGFKLDDYNGNEAELKTAIVSKVRDHLRASQLSPVAPYQVGLKETSKELIETLSRMEKDVGILSLVGMGGIGKTTLAKKLYCSFEKNDTFEKRSFLMDVRESAILDLQKQLARHLFKEDVKDTEEFNKCFNRGMDHKVLIVIDDVDHKRQFDQLIPDINKLCPGSRVIITSRDSNVVNNIMNNGNCKYSKHEMAHLSTTDSRHLFNWHAFHSANAIDGFQELAKKVADACCGLPLALEVTGCFLFDKKEKRDLKRTWPQTIKTLSKEKDILNKLKVSYDGLSPEARMMFLDIACFMIGQREHIAMQIFEGCKFDYEEASTVFFRSLEDKCLVKLDEDRRIIMHDLLRDMGRQVVKDESRNMEKTPSHLWDPEMAQRVLQNKEGTNQVRGLSTFAIGRDGICANNVAENYEGMKKLHFLLLKGVNVEGDFSNWSRELSWLQWNNSDLLTLPLKLKLQNLAVLDLTSNKKLMQIWPNYLEDLRTLILSNCEALQELPKDIGELLRLNELNLAYCSSLKALPNSMSQLKELKHLDLFDCVQLRFLPNSIVHLLQLKTFRLSGCHKLKKLPMEIGELQSLQKAYARKKPSLETMAAVPGMFDVFLNHRGPDVKRSFAAHLHQALQEAQCRPFLDKPALEKGQHGQKKIYEALGCASVHVAIFSEHYADSDYCLDELCAMLESKKLILPVFYDVSPSVLRCEDPDGPYTKALNIHGRRSASEVKKWKDALHTAAELNGFKLDDYNGDEAELKTAIVSKVRDHLRASQLPPVAPYQVALKETSKELIETLNRMEKDVGILSLVGMGGIGKTTLAKELYCSFEKNDTFEKKSFLMDVRESAILDLQKQLARHLFQEDVKDTEEFNTCFNRGMDRKVLIVIDDVDQKGQFDKLIPDINKLRPCSRIIITSRDSNVVNNIMKNGNCEYWRHEMALLSTTDSRHLFNWHAFQSTDAIDGFQELAEKVADACYGLPLALEVIGCFLFDKRGERDSMWPETIEALIERKGILNKLMISYDGLLREERRMFLDISCFMIGQREHIAMQIFKACTFDYKGPASSFNSLKDKCLVKLDEDRRIVMHDLLRDMGRQVVKNESHNRKKGTPSHLWDPEMVQRVLQNKEGTNQVRGLSTFAIGRDGICANNVAENYEGMRRLHFLLLDGVNVKGDFSNWSRELSWLQWINSDLLALPSELKLQNLAVLDLTSNKELMQIWPNDLEITCKDLRTLILSECEALEELPKDIGKLLNLNELNLAFCSSLKTLPDSMSQFKKLKHLDLFHCVQLRCLPDSIVNLSQLKTFRLSKCYILENLPMKIGKLQSLVELDLFLCFHLRYLPDSIVHLSQLKTFRLGRCHKLENLPVEFGKLQSLVELDLYGCSELKCLPDSIVNLSQLRTFQLSRCEKLENLPMEIGKLQSLMELDLSGCYELRCLPDSIVNLSQLKTFGLQRCHKLQNLPVEFGKLQSLMELDLSGCSELGCLPNSIVNLSQLKTFRFGCHKLENLPVEFGKLQSL</sequence>
<keyword evidence="1" id="KW-0433">Leucine-rich repeat</keyword>
<dbReference type="InterPro" id="IPR042197">
    <property type="entry name" value="Apaf_helical"/>
</dbReference>
<dbReference type="PRINTS" id="PR00364">
    <property type="entry name" value="DISEASERSIST"/>
</dbReference>
<dbReference type="PANTHER" id="PTHR11017">
    <property type="entry name" value="LEUCINE-RICH REPEAT-CONTAINING PROTEIN"/>
    <property type="match status" value="1"/>
</dbReference>
<keyword evidence="2" id="KW-0677">Repeat</keyword>
<dbReference type="SUPFAM" id="SSF52200">
    <property type="entry name" value="Toll/Interleukin receptor TIR domain"/>
    <property type="match status" value="3"/>
</dbReference>
<dbReference type="SUPFAM" id="SSF52058">
    <property type="entry name" value="L domain-like"/>
    <property type="match status" value="4"/>
</dbReference>
<dbReference type="InterPro" id="IPR002182">
    <property type="entry name" value="NB-ARC"/>
</dbReference>
<evidence type="ECO:0000313" key="5">
    <source>
        <dbReference type="EMBL" id="CAK9260136.1"/>
    </source>
</evidence>
<dbReference type="Pfam" id="PF00931">
    <property type="entry name" value="NB-ARC"/>
    <property type="match status" value="3"/>
</dbReference>
<organism evidence="5 6">
    <name type="scientific">Sphagnum jensenii</name>
    <dbReference type="NCBI Taxonomy" id="128206"/>
    <lineage>
        <taxon>Eukaryota</taxon>
        <taxon>Viridiplantae</taxon>
        <taxon>Streptophyta</taxon>
        <taxon>Embryophyta</taxon>
        <taxon>Bryophyta</taxon>
        <taxon>Sphagnophytina</taxon>
        <taxon>Sphagnopsida</taxon>
        <taxon>Sphagnales</taxon>
        <taxon>Sphagnaceae</taxon>
        <taxon>Sphagnum</taxon>
    </lineage>
</organism>
<dbReference type="SMART" id="SM00255">
    <property type="entry name" value="TIR"/>
    <property type="match status" value="3"/>
</dbReference>
<dbReference type="Gene3D" id="3.40.50.10140">
    <property type="entry name" value="Toll/interleukin-1 receptor homology (TIR) domain"/>
    <property type="match status" value="3"/>
</dbReference>
<dbReference type="SUPFAM" id="SSF52540">
    <property type="entry name" value="P-loop containing nucleoside triphosphate hydrolases"/>
    <property type="match status" value="3"/>
</dbReference>
<evidence type="ECO:0000313" key="6">
    <source>
        <dbReference type="Proteomes" id="UP001497444"/>
    </source>
</evidence>
<dbReference type="InterPro" id="IPR036390">
    <property type="entry name" value="WH_DNA-bd_sf"/>
</dbReference>
<proteinExistence type="predicted"/>
<gene>
    <name evidence="5" type="ORF">CSSPJE1EN1_LOCUS5614</name>
</gene>
<keyword evidence="3" id="KW-0611">Plant defense</keyword>
<dbReference type="InterPro" id="IPR055414">
    <property type="entry name" value="LRR_R13L4/SHOC2-like"/>
</dbReference>
<dbReference type="SMART" id="SM00382">
    <property type="entry name" value="AAA"/>
    <property type="match status" value="3"/>
</dbReference>
<feature type="domain" description="TIR" evidence="4">
    <location>
        <begin position="1041"/>
        <end position="1205"/>
    </location>
</feature>
<dbReference type="Gene3D" id="3.40.50.300">
    <property type="entry name" value="P-loop containing nucleotide triphosphate hydrolases"/>
    <property type="match status" value="3"/>
</dbReference>
<dbReference type="EMBL" id="OZ020108">
    <property type="protein sequence ID" value="CAK9260136.1"/>
    <property type="molecule type" value="Genomic_DNA"/>
</dbReference>
<dbReference type="Gene3D" id="1.10.8.430">
    <property type="entry name" value="Helical domain of apoptotic protease-activating factors"/>
    <property type="match status" value="3"/>
</dbReference>
<dbReference type="Proteomes" id="UP001497444">
    <property type="component" value="Chromosome 13"/>
</dbReference>
<keyword evidence="6" id="KW-1185">Reference proteome</keyword>
<dbReference type="Gene3D" id="3.80.10.10">
    <property type="entry name" value="Ribonuclease Inhibitor"/>
    <property type="match status" value="4"/>
</dbReference>
<dbReference type="Pfam" id="PF01582">
    <property type="entry name" value="TIR"/>
    <property type="match status" value="3"/>
</dbReference>
<dbReference type="PANTHER" id="PTHR11017:SF385">
    <property type="entry name" value="DISEASE RESISTANCE PROTEIN (TIR-NBS-LRR CLASS)-RELATED"/>
    <property type="match status" value="1"/>
</dbReference>
<dbReference type="InterPro" id="IPR035897">
    <property type="entry name" value="Toll_tir_struct_dom_sf"/>
</dbReference>
<dbReference type="PROSITE" id="PS50104">
    <property type="entry name" value="TIR"/>
    <property type="match status" value="3"/>
</dbReference>
<dbReference type="InterPro" id="IPR027417">
    <property type="entry name" value="P-loop_NTPase"/>
</dbReference>
<feature type="domain" description="TIR" evidence="4">
    <location>
        <begin position="1773"/>
        <end position="1936"/>
    </location>
</feature>
<evidence type="ECO:0000259" key="4">
    <source>
        <dbReference type="PROSITE" id="PS50104"/>
    </source>
</evidence>
<dbReference type="InterPro" id="IPR006553">
    <property type="entry name" value="Leu-rich_rpt_Cys-con_subtyp"/>
</dbReference>
<evidence type="ECO:0000256" key="1">
    <source>
        <dbReference type="ARBA" id="ARBA00022614"/>
    </source>
</evidence>
<evidence type="ECO:0000256" key="3">
    <source>
        <dbReference type="ARBA" id="ARBA00022821"/>
    </source>
</evidence>
<dbReference type="InterPro" id="IPR044974">
    <property type="entry name" value="Disease_R_plants"/>
</dbReference>
<evidence type="ECO:0000256" key="2">
    <source>
        <dbReference type="ARBA" id="ARBA00022737"/>
    </source>
</evidence>
<dbReference type="SMART" id="SM00367">
    <property type="entry name" value="LRR_CC"/>
    <property type="match status" value="12"/>
</dbReference>
<reference evidence="5" key="1">
    <citation type="submission" date="2024-02" db="EMBL/GenBank/DDBJ databases">
        <authorList>
            <consortium name="ELIXIR-Norway"/>
            <consortium name="Elixir Norway"/>
        </authorList>
    </citation>
    <scope>NUCLEOTIDE SEQUENCE</scope>
</reference>
<feature type="non-terminal residue" evidence="5">
    <location>
        <position position="1"/>
    </location>
</feature>
<dbReference type="InterPro" id="IPR003593">
    <property type="entry name" value="AAA+_ATPase"/>
</dbReference>
<dbReference type="InterPro" id="IPR000157">
    <property type="entry name" value="TIR_dom"/>
</dbReference>
<name>A0ABP0W043_9BRYO</name>